<comment type="caution">
    <text evidence="1">The sequence shown here is derived from an EMBL/GenBank/DDBJ whole genome shotgun (WGS) entry which is preliminary data.</text>
</comment>
<name>A0ABR6HI30_AMIAI</name>
<accession>A0ABR6HI30</accession>
<sequence length="110" mass="12594">MFAHAGERRHVDLVDIRPFLAVDLDVDEESVHDFGDFGVLEAFMRHDVAPVAGGITDRKQDRPVEPHRFCQRRGRPRAPMHRVVAMLAKVRATFVSKQVFVRKHVVSPKQ</sequence>
<evidence type="ECO:0000313" key="2">
    <source>
        <dbReference type="Proteomes" id="UP000577697"/>
    </source>
</evidence>
<dbReference type="EMBL" id="JACICB010000046">
    <property type="protein sequence ID" value="MBB3710205.1"/>
    <property type="molecule type" value="Genomic_DNA"/>
</dbReference>
<organism evidence="1 2">
    <name type="scientific">Aminobacter aminovorans</name>
    <name type="common">Chelatobacter heintzii</name>
    <dbReference type="NCBI Taxonomy" id="83263"/>
    <lineage>
        <taxon>Bacteria</taxon>
        <taxon>Pseudomonadati</taxon>
        <taxon>Pseudomonadota</taxon>
        <taxon>Alphaproteobacteria</taxon>
        <taxon>Hyphomicrobiales</taxon>
        <taxon>Phyllobacteriaceae</taxon>
        <taxon>Aminobacter</taxon>
    </lineage>
</organism>
<gene>
    <name evidence="1" type="ORF">FHS67_006566</name>
</gene>
<reference evidence="1 2" key="1">
    <citation type="submission" date="2020-08" db="EMBL/GenBank/DDBJ databases">
        <title>Genomic Encyclopedia of Type Strains, Phase IV (KMG-IV): sequencing the most valuable type-strain genomes for metagenomic binning, comparative biology and taxonomic classification.</title>
        <authorList>
            <person name="Goeker M."/>
        </authorList>
    </citation>
    <scope>NUCLEOTIDE SEQUENCE [LARGE SCALE GENOMIC DNA]</scope>
    <source>
        <strain evidence="1 2">DSM 10368</strain>
    </source>
</reference>
<evidence type="ECO:0000313" key="1">
    <source>
        <dbReference type="EMBL" id="MBB3710205.1"/>
    </source>
</evidence>
<proteinExistence type="predicted"/>
<protein>
    <submittedName>
        <fullName evidence="1">Uncharacterized protein</fullName>
    </submittedName>
</protein>
<keyword evidence="2" id="KW-1185">Reference proteome</keyword>
<dbReference type="Proteomes" id="UP000577697">
    <property type="component" value="Unassembled WGS sequence"/>
</dbReference>